<dbReference type="Pfam" id="PF25601">
    <property type="entry name" value="AAA_lid_14"/>
    <property type="match status" value="1"/>
</dbReference>
<dbReference type="GO" id="GO:0000160">
    <property type="term" value="P:phosphorelay signal transduction system"/>
    <property type="evidence" value="ECO:0007669"/>
    <property type="project" value="InterPro"/>
</dbReference>
<dbReference type="InterPro" id="IPR058031">
    <property type="entry name" value="AAA_lid_NorR"/>
</dbReference>
<dbReference type="InterPro" id="IPR009057">
    <property type="entry name" value="Homeodomain-like_sf"/>
</dbReference>
<evidence type="ECO:0000256" key="1">
    <source>
        <dbReference type="ARBA" id="ARBA00022741"/>
    </source>
</evidence>
<feature type="domain" description="Sigma-54 factor interaction" evidence="7">
    <location>
        <begin position="139"/>
        <end position="368"/>
    </location>
</feature>
<keyword evidence="4" id="KW-0238">DNA-binding</keyword>
<dbReference type="SMART" id="SM00448">
    <property type="entry name" value="REC"/>
    <property type="match status" value="1"/>
</dbReference>
<dbReference type="PROSITE" id="PS00676">
    <property type="entry name" value="SIGMA54_INTERACT_2"/>
    <property type="match status" value="1"/>
</dbReference>
<sequence>MSRILVVDDEDGVREFMAEVLEDQGYEVDQASDGAAALTMLEAAAYQLLLTDLKMPRLGGMELVRRIRAEQPELGVIVLSAHGSVADAVEAMKLGIFDFLQKPLDSPTQLRLLVARALERQQLESLREATRERPNADPLGYGAPIMEPVVAALRKVAVTDATVLLNGESGTGKEVAARAVHAWSRRADGPFIAVNCAALSANLLESELFGHEKGAFTGASARRRGRIELAAGGSFFLDEVGELDLDLQAKLLRVLQEREFERVGGNQTIRAEVRWIAATNCDLEAMIAAGRFRADLYHRLALFPVHMPALRDRRQDIVPLANRLLQRIGVELGRPHLRLADDAREALEAASWPGNVRELANTLERAAILADGDALGGDVLFALPGRPKSAYTSAPTPTPTGHANGHLQTLAELEQQAILAALEHHDGNRRKAADALGIGLRTLYDKLKRYESGA</sequence>
<dbReference type="InterPro" id="IPR002197">
    <property type="entry name" value="HTH_Fis"/>
</dbReference>
<dbReference type="Gene3D" id="1.10.8.60">
    <property type="match status" value="1"/>
</dbReference>
<evidence type="ECO:0000259" key="8">
    <source>
        <dbReference type="PROSITE" id="PS50110"/>
    </source>
</evidence>
<gene>
    <name evidence="9" type="ORF">DB30_07444</name>
</gene>
<keyword evidence="5" id="KW-0804">Transcription</keyword>
<dbReference type="SMART" id="SM00382">
    <property type="entry name" value="AAA"/>
    <property type="match status" value="1"/>
</dbReference>
<dbReference type="InterPro" id="IPR011006">
    <property type="entry name" value="CheY-like_superfamily"/>
</dbReference>
<keyword evidence="1" id="KW-0547">Nucleotide-binding</keyword>
<keyword evidence="2" id="KW-0067">ATP-binding</keyword>
<dbReference type="PRINTS" id="PR01590">
    <property type="entry name" value="HTHFIS"/>
</dbReference>
<feature type="domain" description="Response regulatory" evidence="8">
    <location>
        <begin position="3"/>
        <end position="117"/>
    </location>
</feature>
<reference evidence="9 10" key="1">
    <citation type="submission" date="2014-12" db="EMBL/GenBank/DDBJ databases">
        <title>Genome assembly of Enhygromyxa salina DSM 15201.</title>
        <authorList>
            <person name="Sharma G."/>
            <person name="Subramanian S."/>
        </authorList>
    </citation>
    <scope>NUCLEOTIDE SEQUENCE [LARGE SCALE GENOMIC DNA]</scope>
    <source>
        <strain evidence="9 10">DSM 15201</strain>
    </source>
</reference>
<dbReference type="Gene3D" id="1.10.10.60">
    <property type="entry name" value="Homeodomain-like"/>
    <property type="match status" value="1"/>
</dbReference>
<dbReference type="Pfam" id="PF00072">
    <property type="entry name" value="Response_reg"/>
    <property type="match status" value="1"/>
</dbReference>
<feature type="modified residue" description="4-aspartylphosphate" evidence="6">
    <location>
        <position position="52"/>
    </location>
</feature>
<dbReference type="InterPro" id="IPR025943">
    <property type="entry name" value="Sigma_54_int_dom_ATP-bd_2"/>
</dbReference>
<evidence type="ECO:0000256" key="5">
    <source>
        <dbReference type="ARBA" id="ARBA00023163"/>
    </source>
</evidence>
<accession>A0A0C2CRS3</accession>
<dbReference type="InterPro" id="IPR027417">
    <property type="entry name" value="P-loop_NTPase"/>
</dbReference>
<dbReference type="SUPFAM" id="SSF52172">
    <property type="entry name" value="CheY-like"/>
    <property type="match status" value="1"/>
</dbReference>
<dbReference type="EMBL" id="JMCC02000085">
    <property type="protein sequence ID" value="KIG13891.1"/>
    <property type="molecule type" value="Genomic_DNA"/>
</dbReference>
<dbReference type="GO" id="GO:0006355">
    <property type="term" value="P:regulation of DNA-templated transcription"/>
    <property type="evidence" value="ECO:0007669"/>
    <property type="project" value="InterPro"/>
</dbReference>
<dbReference type="PROSITE" id="PS00688">
    <property type="entry name" value="SIGMA54_INTERACT_3"/>
    <property type="match status" value="1"/>
</dbReference>
<dbReference type="FunFam" id="3.40.50.300:FF:000006">
    <property type="entry name" value="DNA-binding transcriptional regulator NtrC"/>
    <property type="match status" value="1"/>
</dbReference>
<evidence type="ECO:0000256" key="4">
    <source>
        <dbReference type="ARBA" id="ARBA00023125"/>
    </source>
</evidence>
<name>A0A0C2CRS3_9BACT</name>
<dbReference type="Gene3D" id="3.40.50.300">
    <property type="entry name" value="P-loop containing nucleotide triphosphate hydrolases"/>
    <property type="match status" value="1"/>
</dbReference>
<evidence type="ECO:0000256" key="2">
    <source>
        <dbReference type="ARBA" id="ARBA00022840"/>
    </source>
</evidence>
<dbReference type="InterPro" id="IPR001789">
    <property type="entry name" value="Sig_transdc_resp-reg_receiver"/>
</dbReference>
<evidence type="ECO:0000256" key="6">
    <source>
        <dbReference type="PROSITE-ProRule" id="PRU00169"/>
    </source>
</evidence>
<evidence type="ECO:0000313" key="10">
    <source>
        <dbReference type="Proteomes" id="UP000031599"/>
    </source>
</evidence>
<dbReference type="SUPFAM" id="SSF52540">
    <property type="entry name" value="P-loop containing nucleoside triphosphate hydrolases"/>
    <property type="match status" value="1"/>
</dbReference>
<dbReference type="PROSITE" id="PS50045">
    <property type="entry name" value="SIGMA54_INTERACT_4"/>
    <property type="match status" value="1"/>
</dbReference>
<dbReference type="InterPro" id="IPR003593">
    <property type="entry name" value="AAA+_ATPase"/>
</dbReference>
<dbReference type="Proteomes" id="UP000031599">
    <property type="component" value="Unassembled WGS sequence"/>
</dbReference>
<protein>
    <submittedName>
        <fullName evidence="9">Response regulator of zinc sigma-54-dependent two-component system</fullName>
    </submittedName>
</protein>
<dbReference type="CDD" id="cd00009">
    <property type="entry name" value="AAA"/>
    <property type="match status" value="1"/>
</dbReference>
<dbReference type="Pfam" id="PF02954">
    <property type="entry name" value="HTH_8"/>
    <property type="match status" value="1"/>
</dbReference>
<dbReference type="PROSITE" id="PS50110">
    <property type="entry name" value="RESPONSE_REGULATORY"/>
    <property type="match status" value="1"/>
</dbReference>
<dbReference type="GO" id="GO:0005524">
    <property type="term" value="F:ATP binding"/>
    <property type="evidence" value="ECO:0007669"/>
    <property type="project" value="UniProtKB-KW"/>
</dbReference>
<dbReference type="InterPro" id="IPR025944">
    <property type="entry name" value="Sigma_54_int_dom_CS"/>
</dbReference>
<dbReference type="GO" id="GO:0043565">
    <property type="term" value="F:sequence-specific DNA binding"/>
    <property type="evidence" value="ECO:0007669"/>
    <property type="project" value="InterPro"/>
</dbReference>
<evidence type="ECO:0000313" key="9">
    <source>
        <dbReference type="EMBL" id="KIG13891.1"/>
    </source>
</evidence>
<dbReference type="Pfam" id="PF00158">
    <property type="entry name" value="Sigma54_activat"/>
    <property type="match status" value="1"/>
</dbReference>
<organism evidence="9 10">
    <name type="scientific">Enhygromyxa salina</name>
    <dbReference type="NCBI Taxonomy" id="215803"/>
    <lineage>
        <taxon>Bacteria</taxon>
        <taxon>Pseudomonadati</taxon>
        <taxon>Myxococcota</taxon>
        <taxon>Polyangia</taxon>
        <taxon>Nannocystales</taxon>
        <taxon>Nannocystaceae</taxon>
        <taxon>Enhygromyxa</taxon>
    </lineage>
</organism>
<evidence type="ECO:0000256" key="3">
    <source>
        <dbReference type="ARBA" id="ARBA00023015"/>
    </source>
</evidence>
<comment type="caution">
    <text evidence="9">The sequence shown here is derived from an EMBL/GenBank/DDBJ whole genome shotgun (WGS) entry which is preliminary data.</text>
</comment>
<dbReference type="InterPro" id="IPR002078">
    <property type="entry name" value="Sigma_54_int"/>
</dbReference>
<dbReference type="Gene3D" id="3.40.50.2300">
    <property type="match status" value="1"/>
</dbReference>
<dbReference type="AlphaFoldDB" id="A0A0C2CRS3"/>
<dbReference type="RefSeq" id="WP_052554791.1">
    <property type="nucleotide sequence ID" value="NZ_JMCC02000085.1"/>
</dbReference>
<evidence type="ECO:0000259" key="7">
    <source>
        <dbReference type="PROSITE" id="PS50045"/>
    </source>
</evidence>
<dbReference type="SUPFAM" id="SSF46689">
    <property type="entry name" value="Homeodomain-like"/>
    <property type="match status" value="1"/>
</dbReference>
<keyword evidence="3" id="KW-0805">Transcription regulation</keyword>
<keyword evidence="6" id="KW-0597">Phosphoprotein</keyword>
<proteinExistence type="predicted"/>
<dbReference type="PANTHER" id="PTHR32071">
    <property type="entry name" value="TRANSCRIPTIONAL REGULATORY PROTEIN"/>
    <property type="match status" value="1"/>
</dbReference>